<dbReference type="InterPro" id="IPR036388">
    <property type="entry name" value="WH-like_DNA-bd_sf"/>
</dbReference>
<sequence>MDADPEDPAPPQVSARGSNQSGMRAHNERLVLSLVRRHGALPKAEIARATKLSAQTVSVIMRELEADGLLLRGDPVRGKVGQPSIPMSLAPDGAYFLGLNIGRRNLDLILLNFVGDVVGRRRAAHRYPTPDAALDFTAEGAAALAALLPAGHADRISGLGIAMPFRIWDWAGAPGSAAAAMDAWRNRDIRTELAQRLDLPVFLQNDATSACGAELVFGQAPSGGEFLYFYVGTFIGGGIVLNGNVFSGVTGNAGALGSMPVPGPGRSRQLIDVASLSLLEEAIEASGGRADVIWEDWRHWDVPQPMLDTWIEGAAAGVAHAIVAACALIDFPTVMIDGWMPPALRARLVDETRARLGQVDLAGLSPPAIVEGTVGADARTLGAASLPLSERYLVDTTALLNYR</sequence>
<dbReference type="RefSeq" id="WP_394349835.1">
    <property type="nucleotide sequence ID" value="NZ_FOMS01000008.1"/>
</dbReference>
<dbReference type="GO" id="GO:0009384">
    <property type="term" value="F:N-acylmannosamine kinase activity"/>
    <property type="evidence" value="ECO:0007669"/>
    <property type="project" value="TreeGrafter"/>
</dbReference>
<dbReference type="CDD" id="cd23763">
    <property type="entry name" value="ASKHA_ATPase_ROK"/>
    <property type="match status" value="1"/>
</dbReference>
<keyword evidence="2" id="KW-0418">Kinase</keyword>
<evidence type="ECO:0000313" key="3">
    <source>
        <dbReference type="Proteomes" id="UP000325289"/>
    </source>
</evidence>
<feature type="region of interest" description="Disordered" evidence="1">
    <location>
        <begin position="1"/>
        <end position="23"/>
    </location>
</feature>
<dbReference type="InterPro" id="IPR000600">
    <property type="entry name" value="ROK"/>
</dbReference>
<organism evidence="2 3">
    <name type="scientific">Roseivivax sediminis</name>
    <dbReference type="NCBI Taxonomy" id="936889"/>
    <lineage>
        <taxon>Bacteria</taxon>
        <taxon>Pseudomonadati</taxon>
        <taxon>Pseudomonadota</taxon>
        <taxon>Alphaproteobacteria</taxon>
        <taxon>Rhodobacterales</taxon>
        <taxon>Roseobacteraceae</taxon>
        <taxon>Roseivivax</taxon>
    </lineage>
</organism>
<dbReference type="Pfam" id="PF13412">
    <property type="entry name" value="HTH_24"/>
    <property type="match status" value="1"/>
</dbReference>
<dbReference type="Gene3D" id="3.30.420.40">
    <property type="match status" value="2"/>
</dbReference>
<dbReference type="Pfam" id="PF00480">
    <property type="entry name" value="ROK"/>
    <property type="match status" value="1"/>
</dbReference>
<dbReference type="AlphaFoldDB" id="A0A1I1ZL01"/>
<protein>
    <submittedName>
        <fullName evidence="2">Sugar kinase of the NBD/HSP70 family, may contain an N-terminal HTH domain</fullName>
    </submittedName>
</protein>
<dbReference type="PANTHER" id="PTHR18964">
    <property type="entry name" value="ROK (REPRESSOR, ORF, KINASE) FAMILY"/>
    <property type="match status" value="1"/>
</dbReference>
<evidence type="ECO:0000256" key="1">
    <source>
        <dbReference type="SAM" id="MobiDB-lite"/>
    </source>
</evidence>
<keyword evidence="3" id="KW-1185">Reference proteome</keyword>
<dbReference type="Gene3D" id="1.10.10.10">
    <property type="entry name" value="Winged helix-like DNA-binding domain superfamily/Winged helix DNA-binding domain"/>
    <property type="match status" value="1"/>
</dbReference>
<gene>
    <name evidence="2" type="ORF">SAMN04515678_108187</name>
</gene>
<dbReference type="PANTHER" id="PTHR18964:SF169">
    <property type="entry name" value="N-ACETYLMANNOSAMINE KINASE"/>
    <property type="match status" value="1"/>
</dbReference>
<dbReference type="InterPro" id="IPR043129">
    <property type="entry name" value="ATPase_NBD"/>
</dbReference>
<dbReference type="EMBL" id="FOMS01000008">
    <property type="protein sequence ID" value="SFE32504.1"/>
    <property type="molecule type" value="Genomic_DNA"/>
</dbReference>
<reference evidence="2 3" key="1">
    <citation type="submission" date="2016-10" db="EMBL/GenBank/DDBJ databases">
        <authorList>
            <person name="Varghese N."/>
            <person name="Submissions S."/>
        </authorList>
    </citation>
    <scope>NUCLEOTIDE SEQUENCE [LARGE SCALE GENOMIC DNA]</scope>
    <source>
        <strain evidence="3">YIM D21,KCTC 23444,ACCC 10710</strain>
    </source>
</reference>
<proteinExistence type="predicted"/>
<dbReference type="InterPro" id="IPR036390">
    <property type="entry name" value="WH_DNA-bd_sf"/>
</dbReference>
<dbReference type="SUPFAM" id="SSF53067">
    <property type="entry name" value="Actin-like ATPase domain"/>
    <property type="match status" value="1"/>
</dbReference>
<keyword evidence="2" id="KW-0808">Transferase</keyword>
<dbReference type="GO" id="GO:0019262">
    <property type="term" value="P:N-acetylneuraminate catabolic process"/>
    <property type="evidence" value="ECO:0007669"/>
    <property type="project" value="TreeGrafter"/>
</dbReference>
<dbReference type="SUPFAM" id="SSF46785">
    <property type="entry name" value="Winged helix' DNA-binding domain"/>
    <property type="match status" value="1"/>
</dbReference>
<evidence type="ECO:0000313" key="2">
    <source>
        <dbReference type="EMBL" id="SFE32504.1"/>
    </source>
</evidence>
<accession>A0A1I1ZL01</accession>
<dbReference type="Proteomes" id="UP000325289">
    <property type="component" value="Unassembled WGS sequence"/>
</dbReference>
<name>A0A1I1ZL01_9RHOB</name>